<keyword evidence="4 6" id="KW-1133">Transmembrane helix</keyword>
<feature type="transmembrane region" description="Helical" evidence="6">
    <location>
        <begin position="500"/>
        <end position="523"/>
    </location>
</feature>
<comment type="similarity">
    <text evidence="2">Belongs to the major facilitator superfamily. Proton-dependent oligopeptide transporter (POT/PTR) (TC 2.A.17) family.</text>
</comment>
<dbReference type="SUPFAM" id="SSF103473">
    <property type="entry name" value="MFS general substrate transporter"/>
    <property type="match status" value="1"/>
</dbReference>
<evidence type="ECO:0000256" key="3">
    <source>
        <dbReference type="ARBA" id="ARBA00022692"/>
    </source>
</evidence>
<dbReference type="AlphaFoldDB" id="A0AAW2CG15"/>
<feature type="transmembrane region" description="Helical" evidence="6">
    <location>
        <begin position="97"/>
        <end position="117"/>
    </location>
</feature>
<evidence type="ECO:0000256" key="1">
    <source>
        <dbReference type="ARBA" id="ARBA00004141"/>
    </source>
</evidence>
<dbReference type="Gene3D" id="1.20.1250.20">
    <property type="entry name" value="MFS general substrate transporter like domains"/>
    <property type="match status" value="1"/>
</dbReference>
<protein>
    <submittedName>
        <fullName evidence="7">Uncharacterized protein</fullName>
    </submittedName>
</protein>
<evidence type="ECO:0000256" key="6">
    <source>
        <dbReference type="SAM" id="Phobius"/>
    </source>
</evidence>
<keyword evidence="3 6" id="KW-0812">Transmembrane</keyword>
<dbReference type="GO" id="GO:0022857">
    <property type="term" value="F:transmembrane transporter activity"/>
    <property type="evidence" value="ECO:0007669"/>
    <property type="project" value="InterPro"/>
</dbReference>
<feature type="transmembrane region" description="Helical" evidence="6">
    <location>
        <begin position="412"/>
        <end position="433"/>
    </location>
</feature>
<dbReference type="PANTHER" id="PTHR11654">
    <property type="entry name" value="OLIGOPEPTIDE TRANSPORTER-RELATED"/>
    <property type="match status" value="1"/>
</dbReference>
<dbReference type="InterPro" id="IPR036259">
    <property type="entry name" value="MFS_trans_sf"/>
</dbReference>
<evidence type="ECO:0000256" key="4">
    <source>
        <dbReference type="ARBA" id="ARBA00022989"/>
    </source>
</evidence>
<sequence length="592" mass="65769">MEQGDMEKNDKAATTDEPQLNYRGVKAMPFIIGNETFEKLGTIGTSTNLLVYLTTVFNMNSITATLLINIFNGTTNFAPLLGAFLCDTYFGRYNTLGFASVASFLGMLVLCLTAAIAKLHPPHCGTKEIGNCPGPTPWQMTFLLSSLGLLVVGAGGIRPCNLAFGADQFNPNTESGKRGISSFFNWYYFTYTFAMMVSLTFIVYVQSNVSWAWGLAIPTFLMLLSCVLFFVGTRIYVILKPEGSPLASIVQVIAAAVKKRQLKLPEQPWLSLFNHIPTITINSKLPYTDQFRFLDKAAIITLEDQVKSDGSAANPWRLCSMQQVEQVKCLVRVIPIWVSGSIYYVVIVQQQTYVVFQALQFDRRLGNTNFNIPAASYIIFTMLALTIWIPVYDRIIVPTLRRFTGKEGGITVLQKMGAGMVLAIITMIVSALVEERRRTLAITKPVGIDPRRGAISSLSGMWLIPQLSLVGLSEAFTVIGEVEFYYKQFPENMRSIGGSFLFAGFALSSYFSSFLVSVIHRTTSGAATGQWLPQDLNKGRLDYFYYLIAAIEVVNLGYFIICAKWYKYKGSGTSVHEVDMGKMQSEKEKPLV</sequence>
<name>A0AAW2CG15_9ROSI</name>
<organism evidence="7 8">
    <name type="scientific">Lithocarpus litseifolius</name>
    <dbReference type="NCBI Taxonomy" id="425828"/>
    <lineage>
        <taxon>Eukaryota</taxon>
        <taxon>Viridiplantae</taxon>
        <taxon>Streptophyta</taxon>
        <taxon>Embryophyta</taxon>
        <taxon>Tracheophyta</taxon>
        <taxon>Spermatophyta</taxon>
        <taxon>Magnoliopsida</taxon>
        <taxon>eudicotyledons</taxon>
        <taxon>Gunneridae</taxon>
        <taxon>Pentapetalae</taxon>
        <taxon>rosids</taxon>
        <taxon>fabids</taxon>
        <taxon>Fagales</taxon>
        <taxon>Fagaceae</taxon>
        <taxon>Lithocarpus</taxon>
    </lineage>
</organism>
<dbReference type="GO" id="GO:0016020">
    <property type="term" value="C:membrane"/>
    <property type="evidence" value="ECO:0007669"/>
    <property type="project" value="UniProtKB-SubCell"/>
</dbReference>
<evidence type="ECO:0000256" key="2">
    <source>
        <dbReference type="ARBA" id="ARBA00005982"/>
    </source>
</evidence>
<feature type="transmembrane region" description="Helical" evidence="6">
    <location>
        <begin position="370"/>
        <end position="391"/>
    </location>
</feature>
<feature type="transmembrane region" description="Helical" evidence="6">
    <location>
        <begin position="49"/>
        <end position="71"/>
    </location>
</feature>
<dbReference type="Pfam" id="PF00854">
    <property type="entry name" value="PTR2"/>
    <property type="match status" value="1"/>
</dbReference>
<feature type="transmembrane region" description="Helical" evidence="6">
    <location>
        <begin position="543"/>
        <end position="561"/>
    </location>
</feature>
<gene>
    <name evidence="7" type="ORF">SO802_020636</name>
</gene>
<evidence type="ECO:0000256" key="5">
    <source>
        <dbReference type="ARBA" id="ARBA00023136"/>
    </source>
</evidence>
<comment type="subcellular location">
    <subcellularLocation>
        <location evidence="1">Membrane</location>
        <topology evidence="1">Multi-pass membrane protein</topology>
    </subcellularLocation>
</comment>
<reference evidence="7 8" key="1">
    <citation type="submission" date="2024-01" db="EMBL/GenBank/DDBJ databases">
        <title>A telomere-to-telomere, gap-free genome of sweet tea (Lithocarpus litseifolius).</title>
        <authorList>
            <person name="Zhou J."/>
        </authorList>
    </citation>
    <scope>NUCLEOTIDE SEQUENCE [LARGE SCALE GENOMIC DNA]</scope>
    <source>
        <strain evidence="7">Zhou-2022a</strain>
        <tissue evidence="7">Leaf</tissue>
    </source>
</reference>
<feature type="transmembrane region" description="Helical" evidence="6">
    <location>
        <begin position="186"/>
        <end position="205"/>
    </location>
</feature>
<feature type="transmembrane region" description="Helical" evidence="6">
    <location>
        <begin position="211"/>
        <end position="231"/>
    </location>
</feature>
<dbReference type="CDD" id="cd17416">
    <property type="entry name" value="MFS_NPF1_2"/>
    <property type="match status" value="1"/>
</dbReference>
<dbReference type="InterPro" id="IPR000109">
    <property type="entry name" value="POT_fam"/>
</dbReference>
<evidence type="ECO:0000313" key="8">
    <source>
        <dbReference type="Proteomes" id="UP001459277"/>
    </source>
</evidence>
<proteinExistence type="inferred from homology"/>
<comment type="caution">
    <text evidence="7">The sequence shown here is derived from an EMBL/GenBank/DDBJ whole genome shotgun (WGS) entry which is preliminary data.</text>
</comment>
<dbReference type="EMBL" id="JAZDWU010000007">
    <property type="protein sequence ID" value="KAK9995950.1"/>
    <property type="molecule type" value="Genomic_DNA"/>
</dbReference>
<keyword evidence="8" id="KW-1185">Reference proteome</keyword>
<accession>A0AAW2CG15</accession>
<keyword evidence="5 6" id="KW-0472">Membrane</keyword>
<dbReference type="Proteomes" id="UP001459277">
    <property type="component" value="Unassembled WGS sequence"/>
</dbReference>
<evidence type="ECO:0000313" key="7">
    <source>
        <dbReference type="EMBL" id="KAK9995950.1"/>
    </source>
</evidence>